<dbReference type="PROSITE" id="PS51016">
    <property type="entry name" value="MYTH4"/>
    <property type="match status" value="2"/>
</dbReference>
<feature type="region of interest" description="Disordered" evidence="13">
    <location>
        <begin position="1375"/>
        <end position="1575"/>
    </location>
</feature>
<keyword evidence="5" id="KW-0677">Repeat</keyword>
<dbReference type="Pfam" id="PF00784">
    <property type="entry name" value="MyTH4"/>
    <property type="match status" value="2"/>
</dbReference>
<feature type="compositionally biased region" description="Pro residues" evidence="13">
    <location>
        <begin position="1492"/>
        <end position="1504"/>
    </location>
</feature>
<evidence type="ECO:0000256" key="8">
    <source>
        <dbReference type="ARBA" id="ARBA00023123"/>
    </source>
</evidence>
<feature type="compositionally biased region" description="Polar residues" evidence="13">
    <location>
        <begin position="1548"/>
        <end position="1566"/>
    </location>
</feature>
<dbReference type="InterPro" id="IPR000857">
    <property type="entry name" value="MyTH4_dom"/>
</dbReference>
<keyword evidence="4" id="KW-0963">Cytoplasm</keyword>
<dbReference type="InterPro" id="IPR001609">
    <property type="entry name" value="Myosin_head_motor_dom-like"/>
</dbReference>
<feature type="region of interest" description="Disordered" evidence="13">
    <location>
        <begin position="1942"/>
        <end position="1982"/>
    </location>
</feature>
<evidence type="ECO:0000256" key="9">
    <source>
        <dbReference type="ARBA" id="ARBA00023175"/>
    </source>
</evidence>
<name>A0A8B7YLS3_ACAPL</name>
<feature type="compositionally biased region" description="Pro residues" evidence="13">
    <location>
        <begin position="1384"/>
        <end position="1398"/>
    </location>
</feature>
<dbReference type="CDD" id="cd13201">
    <property type="entry name" value="FERM_C_MyoXV"/>
    <property type="match status" value="1"/>
</dbReference>
<keyword evidence="9 12" id="KW-0505">Motor protein</keyword>
<evidence type="ECO:0000256" key="5">
    <source>
        <dbReference type="ARBA" id="ARBA00022737"/>
    </source>
</evidence>
<keyword evidence="8 12" id="KW-0518">Myosin</keyword>
<evidence type="ECO:0000256" key="10">
    <source>
        <dbReference type="ARBA" id="ARBA00023203"/>
    </source>
</evidence>
<dbReference type="PROSITE" id="PS50057">
    <property type="entry name" value="FERM_3"/>
    <property type="match status" value="1"/>
</dbReference>
<keyword evidence="6 12" id="KW-0547">Nucleotide-binding</keyword>
<feature type="region of interest" description="Disordered" evidence="13">
    <location>
        <begin position="3226"/>
        <end position="3427"/>
    </location>
</feature>
<dbReference type="OMA" id="NGHGEMI"/>
<feature type="domain" description="MyTH4" evidence="16">
    <location>
        <begin position="922"/>
        <end position="1072"/>
    </location>
</feature>
<feature type="compositionally biased region" description="Basic and acidic residues" evidence="13">
    <location>
        <begin position="3273"/>
        <end position="3288"/>
    </location>
</feature>
<dbReference type="Gene3D" id="1.25.40.530">
    <property type="entry name" value="MyTH4 domain"/>
    <property type="match status" value="2"/>
</dbReference>
<feature type="compositionally biased region" description="Basic and acidic residues" evidence="13">
    <location>
        <begin position="2665"/>
        <end position="2674"/>
    </location>
</feature>
<reference evidence="19" key="1">
    <citation type="submission" date="2025-08" db="UniProtKB">
        <authorList>
            <consortium name="RefSeq"/>
        </authorList>
    </citation>
    <scope>IDENTIFICATION</scope>
</reference>
<dbReference type="PRINTS" id="PR00193">
    <property type="entry name" value="MYOSINHEAVY"/>
</dbReference>
<feature type="compositionally biased region" description="Pro residues" evidence="13">
    <location>
        <begin position="2163"/>
        <end position="2183"/>
    </location>
</feature>
<dbReference type="Gene3D" id="3.40.850.10">
    <property type="entry name" value="Kinesin motor domain"/>
    <property type="match status" value="1"/>
</dbReference>
<dbReference type="FunFam" id="3.40.850.10:FF:000008">
    <property type="entry name" value="Putative unconventional myosin-IXa"/>
    <property type="match status" value="1"/>
</dbReference>
<dbReference type="Gene3D" id="2.30.29.30">
    <property type="entry name" value="Pleckstrin-homology domain (PH domain)/Phosphotyrosine-binding domain (PTB)"/>
    <property type="match status" value="2"/>
</dbReference>
<evidence type="ECO:0000259" key="15">
    <source>
        <dbReference type="PROSITE" id="PS50057"/>
    </source>
</evidence>
<dbReference type="Gene3D" id="2.30.30.40">
    <property type="entry name" value="SH3 Domains"/>
    <property type="match status" value="1"/>
</dbReference>
<feature type="binding site" evidence="12">
    <location>
        <begin position="155"/>
        <end position="162"/>
    </location>
    <ligand>
        <name>ATP</name>
        <dbReference type="ChEBI" id="CHEBI:30616"/>
    </ligand>
</feature>
<dbReference type="FunFam" id="1.10.10.820:FF:000001">
    <property type="entry name" value="Myosin heavy chain"/>
    <property type="match status" value="1"/>
</dbReference>
<dbReference type="SUPFAM" id="SSF50729">
    <property type="entry name" value="PH domain-like"/>
    <property type="match status" value="1"/>
</dbReference>
<dbReference type="Pfam" id="PF00063">
    <property type="entry name" value="Myosin_head"/>
    <property type="match status" value="1"/>
</dbReference>
<dbReference type="Pfam" id="PF07653">
    <property type="entry name" value="SH3_2"/>
    <property type="match status" value="1"/>
</dbReference>
<dbReference type="SUPFAM" id="SSF52540">
    <property type="entry name" value="P-loop containing nucleoside triphosphate hydrolases"/>
    <property type="match status" value="1"/>
</dbReference>
<dbReference type="GO" id="GO:0005737">
    <property type="term" value="C:cytoplasm"/>
    <property type="evidence" value="ECO:0007669"/>
    <property type="project" value="UniProtKB-SubCell"/>
</dbReference>
<keyword evidence="7 12" id="KW-0067">ATP-binding</keyword>
<dbReference type="Pfam" id="PF26570">
    <property type="entry name" value="MYO15"/>
    <property type="match status" value="1"/>
</dbReference>
<dbReference type="InterPro" id="IPR027417">
    <property type="entry name" value="P-loop_NTPase"/>
</dbReference>
<dbReference type="GO" id="GO:0003774">
    <property type="term" value="F:cytoskeletal motor activity"/>
    <property type="evidence" value="ECO:0007669"/>
    <property type="project" value="UniProtKB-UniRule"/>
</dbReference>
<protein>
    <submittedName>
        <fullName evidence="19">Unconventional myosin-XV-like</fullName>
    </submittedName>
</protein>
<dbReference type="GO" id="GO:0003779">
    <property type="term" value="F:actin binding"/>
    <property type="evidence" value="ECO:0007669"/>
    <property type="project" value="UniProtKB-KW"/>
</dbReference>
<dbReference type="InterPro" id="IPR011993">
    <property type="entry name" value="PH-like_dom_sf"/>
</dbReference>
<feature type="compositionally biased region" description="Pro residues" evidence="13">
    <location>
        <begin position="2016"/>
        <end position="2045"/>
    </location>
</feature>
<comment type="subcellular location">
    <subcellularLocation>
        <location evidence="1">Cytoplasm</location>
    </subcellularLocation>
</comment>
<comment type="similarity">
    <text evidence="2 12">Belongs to the TRAFAC class myosin-kinesin ATPase superfamily. Myosin family.</text>
</comment>
<dbReference type="SUPFAM" id="SSF50044">
    <property type="entry name" value="SH3-domain"/>
    <property type="match status" value="1"/>
</dbReference>
<keyword evidence="18" id="KW-1185">Reference proteome</keyword>
<feature type="compositionally biased region" description="Polar residues" evidence="13">
    <location>
        <begin position="3307"/>
        <end position="3319"/>
    </location>
</feature>
<dbReference type="CDD" id="cd11884">
    <property type="entry name" value="SH3_MYO15"/>
    <property type="match status" value="1"/>
</dbReference>
<dbReference type="InterPro" id="IPR000299">
    <property type="entry name" value="FERM_domain"/>
</dbReference>
<feature type="compositionally biased region" description="Pro residues" evidence="13">
    <location>
        <begin position="1422"/>
        <end position="1455"/>
    </location>
</feature>
<dbReference type="InterPro" id="IPR059004">
    <property type="entry name" value="MYO15"/>
</dbReference>
<dbReference type="RefSeq" id="XP_022092441.1">
    <property type="nucleotide sequence ID" value="XM_022236749.1"/>
</dbReference>
<dbReference type="SMART" id="SM00015">
    <property type="entry name" value="IQ"/>
    <property type="match status" value="3"/>
</dbReference>
<evidence type="ECO:0000259" key="14">
    <source>
        <dbReference type="PROSITE" id="PS50002"/>
    </source>
</evidence>
<evidence type="ECO:0000259" key="16">
    <source>
        <dbReference type="PROSITE" id="PS51016"/>
    </source>
</evidence>
<evidence type="ECO:0000256" key="3">
    <source>
        <dbReference type="ARBA" id="ARBA00022443"/>
    </source>
</evidence>
<dbReference type="InterPro" id="IPR001452">
    <property type="entry name" value="SH3_domain"/>
</dbReference>
<feature type="compositionally biased region" description="Pro residues" evidence="13">
    <location>
        <begin position="1199"/>
        <end position="1211"/>
    </location>
</feature>
<gene>
    <name evidence="19" type="primary">LOC110980246</name>
</gene>
<dbReference type="CDD" id="cd14473">
    <property type="entry name" value="FERM_B-lobe"/>
    <property type="match status" value="1"/>
</dbReference>
<dbReference type="GeneID" id="110980246"/>
<feature type="compositionally biased region" description="Basic and acidic residues" evidence="13">
    <location>
        <begin position="2296"/>
        <end position="2312"/>
    </location>
</feature>
<dbReference type="PANTHER" id="PTHR22692">
    <property type="entry name" value="MYOSIN VII, XV"/>
    <property type="match status" value="1"/>
</dbReference>
<evidence type="ECO:0000313" key="19">
    <source>
        <dbReference type="RefSeq" id="XP_022092441.1"/>
    </source>
</evidence>
<keyword evidence="10 12" id="KW-0009">Actin-binding</keyword>
<sequence length="3427" mass="380307">MELGTPVWFDAGGDYPLPGRVTETYGGDTKGVKVQCVLDEKMYTVANPQERIRIRHDALEIQHIDDMIQLRDLHEGSILFNLKTRYDKGLIYTYTGSILVAVNPYKLFDIYGIDTVKKYEGKPLGHLLPHLFAMGNSAYMRMMQTDKNQCVIISGESGAGKTESTKLIMQYLAAVNKAPSNLTTEQILEANPLLESFGNAKTVRNDNSSRFGKYTEVFFKKGIINGAKTTDYLLEKSRIVHQGPEERNYHVFYELLAGLSSPEAAKYGLRTAERYHFLNQGGSCRIEGKDDGEDFYRLVSAMEVLRFSPSEQEVIFGILAAILHLGNVKMNVGQNDYLVIQNENELNLAAKFLHLRLEELERAITFRLTETRGERILTPRTLQQAIEARDGIAKSVYSSLFSWLVKSINTIVGNVGTMTSIAILDIFGFEVFQTNSFEQMCINYANEHLQFFFNKHIFMLEQQEYLKEKIPWTSIEFKDNQKCIDMIGKRPFGIIHILDDESSFPNSSDKSFMDKCHYQHMGNTHYSRARVSSLQFNIKHFAGPVTYDIEGFLEKNRDMLKPEVVNMFINSQSQLISDIFVSLRRQEEQKAMMMSSVRGDNSMRKMRASTVATRFNESLLDLIGTMTKCNPFFVRCIKPNNYKSPMEFDDELVLEQLRYSGMLETISIRKMGFPIRMGFKHFANRYRFLMDPVALRSTIKETCRTILAKADQSDGKDYVIGTSKVFMRESLETSLEHQRSRVIRHAAVTIQKWVRRHHAQRRYRRQREAVILIQAQVKGRRERTRYVKARRGMILLQAVHRGRRQRRRYLEMLAHHKKMLAERARLDAEERERLQADAILLAQEEERLAKRANITLLEMPMDLALCMEKLADWSNPHSERNLNKTVGQVAHQDYVFSFPLDVDEYPLSKYIQIYFKTPHFGAAIEPINTGFHKLNEMEDQDAVSTFKLILRFTLEKGLSKDKEMLIGNYIVQKGISNRALRDEIYSQLCNQTWKAPEALAEERAWLLMANLMSVCPPSKRFYKYLLKYVSDHAYDGYKSYCHQKLLLCDTQALEFLIPRTYPPCFLEWKANRQRCNMALVAELADGEEVTVMADSWSTGEDFAKSALQKKGITKGCYGWSVYMVEDKTRSELSGFDYIMDLISEIEIPPEFPVRESQFLVSSETVQDRFPQRKLKVVRNNLAQIDALLEMDPAALNANIPPPPSGAPPPVPASKASPSKLHIPSSAPPPSASGASPGVDLRQKRPSTSSRPRSGEVEYSTSFLNPREELPRPVFPGNIHIPEPDYDLPPEEDQRNNEYDDTVVHPSSPIHPTLNSDASDSESDHNHYVGQRIRNVSVPRSESRNRLDDYVDRLFNPVLEMNGGADLANAAKLNKALRGGGRGPTPTPTPVFVPPPPPLATGLPASSVPMPGEPHQSPVAPVNLPPTGPGPNTPPNIPAPPPPPPIPNLRFPPPRTPAAANQPPNIPAPPQPAAIPKSRPPPPGNPANASPSPNIPAPPPPPPIPKSNSTPLSNPVNGNLSPKIPLPSIQSSGVPKPATPAPKGLVPVLTSSQPSPVNPASVNLTTNPAPVKPAPKPASVIPTPNPAPNPVPVIPTPKSARVNPAPESGSINPASKAGSMNPVPNPANINSAPVNPAPNPAPLNSMLGSLAPTLSTPVTLATSYQVPISHYSAPLNQASFVYPTSTINQGATFPPLTPGFANIQGTPMQTFPPTAVPSATGLPSVATTPAYTPGILTQPTLPTVPAVQSVPPVLPLGVPAAVPPAMPATMPLTVPTPVVVPQQPSLLEAAIQQQQAAQHMAAQQAAVQQAAAQQAAAQQAVAQQAIAQQVAAQQAAAQQAAAQQAAAQQAAAQQAAAQQAAAQQAAAQQAAAQQAAAQQAAAQQAAAQQAAAQQAAAAAAVHQQQQRQQQEALLQQQAVMNQQTIVAQQMQLQQQQQMIQDMQSKLSTAAPTPAPSSLKSSLTKSHDAQDRSSSVGSPPLSPLKKKILHFSSKVVDIPRESFDGATTSEMKPDSPMQAPPIPPVKSPKPGSVPPPPPLPPPPPSPPSDSNGARVRTRNGKVVPLKDSYRADTVRIGRVVWPPRKEEEHRSSGVQIDWDKDAVAADAGQLDEDIISRNYQPTSEIKKAIQAAHNSKGAPQEASLETLISARARRLQGKFDDSTPKPMPPLPPPPLKSALKAPPPARQKKLSPQPSPSKLKMEDVHAEAMAKIRARKATLERQSPKGLPPVTKAPPPPVTPSSSPTRAPPAPPIPPAAPITPASPGPIVPPPPPPPISTIPSIRAKAEAFQQSQPVTRSESKRDVPKRILPKKQEAHNEAMHILKSHGHRVRTNTDHWQAFQHFKISDKTMDEVVVPLMSSEDMEKLESPHTKAFASIPDVFYTYNRVRWHLHIRKEVFTPGERLDNPMAQQLVFYQIVTDTFSKSCIRMSMEEKRQVRAVLDTHGVNPQNAAQKTKMRKDVIELVRKFPIYFSRFFPVTGGRKNPRVEILGVSENGISLVKREYDQTKDQLTLLDHFSFSDIKQIEVTAVGTIKITLTNDRVISLFTYRAQLIKSMIEAYIIDLERDSQYVRAIQDYITRESTLLSFRKGDIIKLNNKHPAAGSDWLFGMLDGRTGFFPKESVIPAPGPESRNLLVRRGIAADLVISAQEEPKRQKQGELPPSPAKPQERQPTQEEMTRFSMVEFASKYFREYPNKYVMQRKEDGSIRGSLKFMGNFKRSRKKNSKKKPDPVEDVQDYSQYLDAVSFTNSPIQASLLEFPQLAINKLALECFVALMQVMGDYPLNTKQDVPLQQALYEKVVFILKACFSHREICDEVYCHVIKQTTRNTSSKKLSQLHGWRFFVLLTAIFQCSPTLKPYLFQYLSMVTQTAEFQYGGIAGVCLFNLRKTFRHGGRRLLPGPEEVENLLAGRMVRRQQIHLPGNMRTMVKVSTSSVVLDLLEELCTEMGIQQPAVIEEFGLFGLVPQKNKVVPLQLSDYMMDVTTHFDNQDFEYAFLFKKVVWYQPMSVSNEFASAIIYNQVLPNYQNGHLVILEFNTLTEQQKTKIVRLAVLMHRAADKVQIPTMKDLPNLVPAGVINHMTNQQWLNLIHGELPLLESMSPHMARTEFINTIMKWRLFGSTFFDVVHVSDSRVGGGCLLAVNRRGVHFLHPQSHETLVSHGFDEVVSSRYLKGNDGRQYVDLKCGNLMVQKVTRIQTNQCTEIINVIGQHIQSEIAAKSQQNQSDNIADFNNIRSPTYPPSQGQESPNNPAKRWGGVAMPIQSANVIRSPSALSDRNRAASPRREPERRPSPTSSFDDATVPETRPLSWRQQESPSPSDGPTHNRVRQLDSNWLLAPKGAERGHARVPSWDRSTGSARDSLEGDPPPRSPVAPLSSESILKMGIPRSATSRQTANKGAPTAKNGAISNGNIRSNRMGRGAVPGVYSGRK</sequence>
<feature type="domain" description="MyTH4" evidence="16">
    <location>
        <begin position="2745"/>
        <end position="2906"/>
    </location>
</feature>
<feature type="compositionally biased region" description="Polar residues" evidence="13">
    <location>
        <begin position="1943"/>
        <end position="1962"/>
    </location>
</feature>
<evidence type="ECO:0000256" key="13">
    <source>
        <dbReference type="SAM" id="MobiDB-lite"/>
    </source>
</evidence>
<organism evidence="18 19">
    <name type="scientific">Acanthaster planci</name>
    <name type="common">Crown-of-thorns starfish</name>
    <dbReference type="NCBI Taxonomy" id="133434"/>
    <lineage>
        <taxon>Eukaryota</taxon>
        <taxon>Metazoa</taxon>
        <taxon>Echinodermata</taxon>
        <taxon>Eleutherozoa</taxon>
        <taxon>Asterozoa</taxon>
        <taxon>Asteroidea</taxon>
        <taxon>Valvatacea</taxon>
        <taxon>Valvatida</taxon>
        <taxon>Acanthasteridae</taxon>
        <taxon>Acanthaster</taxon>
    </lineage>
</organism>
<evidence type="ECO:0000256" key="12">
    <source>
        <dbReference type="PROSITE-ProRule" id="PRU00782"/>
    </source>
</evidence>
<dbReference type="GO" id="GO:0016459">
    <property type="term" value="C:myosin complex"/>
    <property type="evidence" value="ECO:0007669"/>
    <property type="project" value="UniProtKB-KW"/>
</dbReference>
<dbReference type="Gene3D" id="1.20.58.530">
    <property type="match status" value="1"/>
</dbReference>
<feature type="compositionally biased region" description="Basic and acidic residues" evidence="13">
    <location>
        <begin position="2197"/>
        <end position="2208"/>
    </location>
</feature>
<feature type="domain" description="Myosin motor" evidence="17">
    <location>
        <begin position="62"/>
        <end position="740"/>
    </location>
</feature>
<dbReference type="InterPro" id="IPR019749">
    <property type="entry name" value="Band_41_domain"/>
</dbReference>
<feature type="compositionally biased region" description="Polar residues" evidence="13">
    <location>
        <begin position="3260"/>
        <end position="3272"/>
    </location>
</feature>
<evidence type="ECO:0000256" key="4">
    <source>
        <dbReference type="ARBA" id="ARBA00022490"/>
    </source>
</evidence>
<dbReference type="GO" id="GO:0005524">
    <property type="term" value="F:ATP binding"/>
    <property type="evidence" value="ECO:0007669"/>
    <property type="project" value="UniProtKB-UniRule"/>
</dbReference>
<feature type="compositionally biased region" description="Pro residues" evidence="13">
    <location>
        <begin position="1463"/>
        <end position="1484"/>
    </location>
</feature>
<keyword evidence="3 11" id="KW-0728">SH3 domain</keyword>
<dbReference type="PANTHER" id="PTHR22692:SF26">
    <property type="entry name" value="SH3 DOMAIN-CONTAINING PROTEIN"/>
    <property type="match status" value="1"/>
</dbReference>
<dbReference type="Gene3D" id="1.20.5.4820">
    <property type="match status" value="1"/>
</dbReference>
<dbReference type="PROSITE" id="PS51456">
    <property type="entry name" value="MYOSIN_MOTOR"/>
    <property type="match status" value="1"/>
</dbReference>
<evidence type="ECO:0000259" key="17">
    <source>
        <dbReference type="PROSITE" id="PS51456"/>
    </source>
</evidence>
<dbReference type="Gene3D" id="1.10.10.820">
    <property type="match status" value="1"/>
</dbReference>
<dbReference type="InterPro" id="IPR019748">
    <property type="entry name" value="FERM_central"/>
</dbReference>
<dbReference type="KEGG" id="aplc:110980246"/>
<feature type="region of interest" description="Disordered" evidence="13">
    <location>
        <begin position="2646"/>
        <end position="2674"/>
    </location>
</feature>
<accession>A0A8B7YLS3</accession>
<feature type="domain" description="FERM" evidence="15">
    <location>
        <begin position="2912"/>
        <end position="3216"/>
    </location>
</feature>
<dbReference type="SMART" id="SM00295">
    <property type="entry name" value="B41"/>
    <property type="match status" value="1"/>
</dbReference>
<dbReference type="InterPro" id="IPR038185">
    <property type="entry name" value="MyTH4_dom_sf"/>
</dbReference>
<dbReference type="InterPro" id="IPR041795">
    <property type="entry name" value="MyoXV_FERM_C"/>
</dbReference>
<evidence type="ECO:0000256" key="7">
    <source>
        <dbReference type="ARBA" id="ARBA00022840"/>
    </source>
</evidence>
<feature type="region of interest" description="Disordered" evidence="13">
    <location>
        <begin position="1195"/>
        <end position="1327"/>
    </location>
</feature>
<dbReference type="PROSITE" id="PS50096">
    <property type="entry name" value="IQ"/>
    <property type="match status" value="3"/>
</dbReference>
<evidence type="ECO:0000256" key="1">
    <source>
        <dbReference type="ARBA" id="ARBA00004496"/>
    </source>
</evidence>
<evidence type="ECO:0000256" key="6">
    <source>
        <dbReference type="ARBA" id="ARBA00022741"/>
    </source>
</evidence>
<dbReference type="Proteomes" id="UP000694845">
    <property type="component" value="Unplaced"/>
</dbReference>
<evidence type="ECO:0000256" key="2">
    <source>
        <dbReference type="ARBA" id="ARBA00008314"/>
    </source>
</evidence>
<dbReference type="InterPro" id="IPR000048">
    <property type="entry name" value="IQ_motif_EF-hand-BS"/>
</dbReference>
<feature type="compositionally biased region" description="Pro residues" evidence="13">
    <location>
        <begin position="2244"/>
        <end position="2275"/>
    </location>
</feature>
<feature type="region of interest" description="Disordered" evidence="13">
    <location>
        <begin position="2002"/>
        <end position="2064"/>
    </location>
</feature>
<dbReference type="SMART" id="SM00242">
    <property type="entry name" value="MYSc"/>
    <property type="match status" value="1"/>
</dbReference>
<evidence type="ECO:0000313" key="18">
    <source>
        <dbReference type="Proteomes" id="UP000694845"/>
    </source>
</evidence>
<dbReference type="SMART" id="SM00326">
    <property type="entry name" value="SH3"/>
    <property type="match status" value="1"/>
</dbReference>
<feature type="region of interest" description="Disordered" evidence="13">
    <location>
        <begin position="2147"/>
        <end position="2312"/>
    </location>
</feature>
<dbReference type="OrthoDB" id="312459at2759"/>
<feature type="region of interest" description="Actin-binding" evidence="12">
    <location>
        <begin position="619"/>
        <end position="641"/>
    </location>
</feature>
<dbReference type="Gene3D" id="1.20.120.720">
    <property type="entry name" value="Myosin VI head, motor domain, U50 subdomain"/>
    <property type="match status" value="1"/>
</dbReference>
<dbReference type="PROSITE" id="PS50002">
    <property type="entry name" value="SH3"/>
    <property type="match status" value="1"/>
</dbReference>
<feature type="compositionally biased region" description="Polar residues" evidence="13">
    <location>
        <begin position="1505"/>
        <end position="1519"/>
    </location>
</feature>
<feature type="compositionally biased region" description="Polar residues" evidence="13">
    <location>
        <begin position="3230"/>
        <end position="3247"/>
    </location>
</feature>
<proteinExistence type="inferred from homology"/>
<dbReference type="InterPro" id="IPR036961">
    <property type="entry name" value="Kinesin_motor_dom_sf"/>
</dbReference>
<dbReference type="InterPro" id="IPR051567">
    <property type="entry name" value="Unconventional_Myosin_ATPase"/>
</dbReference>
<evidence type="ECO:0000256" key="11">
    <source>
        <dbReference type="PROSITE-ProRule" id="PRU00192"/>
    </source>
</evidence>
<dbReference type="Gene3D" id="3.10.20.90">
    <property type="entry name" value="Phosphatidylinositol 3-kinase Catalytic Subunit, Chain A, domain 1"/>
    <property type="match status" value="1"/>
</dbReference>
<dbReference type="SMART" id="SM00139">
    <property type="entry name" value="MyTH4"/>
    <property type="match status" value="2"/>
</dbReference>
<dbReference type="InterPro" id="IPR036028">
    <property type="entry name" value="SH3-like_dom_sf"/>
</dbReference>
<feature type="domain" description="SH3" evidence="14">
    <location>
        <begin position="2564"/>
        <end position="2626"/>
    </location>
</feature>